<dbReference type="EMBL" id="QURR01000024">
    <property type="protein sequence ID" value="RGE42310.1"/>
    <property type="molecule type" value="Genomic_DNA"/>
</dbReference>
<name>A0A373FDV2_COMTE</name>
<evidence type="ECO:0000259" key="1">
    <source>
        <dbReference type="PROSITE" id="PS50943"/>
    </source>
</evidence>
<gene>
    <name evidence="2" type="ORF">DZC30_16925</name>
</gene>
<feature type="domain" description="HTH cro/C1-type" evidence="1">
    <location>
        <begin position="19"/>
        <end position="50"/>
    </location>
</feature>
<dbReference type="Pfam" id="PF13560">
    <property type="entry name" value="HTH_31"/>
    <property type="match status" value="1"/>
</dbReference>
<dbReference type="Proteomes" id="UP000261948">
    <property type="component" value="Unassembled WGS sequence"/>
</dbReference>
<dbReference type="PROSITE" id="PS50943">
    <property type="entry name" value="HTH_CROC1"/>
    <property type="match status" value="1"/>
</dbReference>
<organism evidence="2 3">
    <name type="scientific">Comamonas testosteroni</name>
    <name type="common">Pseudomonas testosteroni</name>
    <dbReference type="NCBI Taxonomy" id="285"/>
    <lineage>
        <taxon>Bacteria</taxon>
        <taxon>Pseudomonadati</taxon>
        <taxon>Pseudomonadota</taxon>
        <taxon>Betaproteobacteria</taxon>
        <taxon>Burkholderiales</taxon>
        <taxon>Comamonadaceae</taxon>
        <taxon>Comamonas</taxon>
    </lineage>
</organism>
<dbReference type="GO" id="GO:0003677">
    <property type="term" value="F:DNA binding"/>
    <property type="evidence" value="ECO:0007669"/>
    <property type="project" value="InterPro"/>
</dbReference>
<dbReference type="SMART" id="SM00530">
    <property type="entry name" value="HTH_XRE"/>
    <property type="match status" value="1"/>
</dbReference>
<dbReference type="AlphaFoldDB" id="A0A373FDV2"/>
<dbReference type="OrthoDB" id="9182103at2"/>
<keyword evidence="3" id="KW-1185">Reference proteome</keyword>
<dbReference type="CDD" id="cd00093">
    <property type="entry name" value="HTH_XRE"/>
    <property type="match status" value="1"/>
</dbReference>
<evidence type="ECO:0000313" key="2">
    <source>
        <dbReference type="EMBL" id="RGE42310.1"/>
    </source>
</evidence>
<dbReference type="SUPFAM" id="SSF47413">
    <property type="entry name" value="lambda repressor-like DNA-binding domains"/>
    <property type="match status" value="1"/>
</dbReference>
<accession>A0A373FDV2</accession>
<dbReference type="InterPro" id="IPR010982">
    <property type="entry name" value="Lambda_DNA-bd_dom_sf"/>
</dbReference>
<sequence length="103" mass="11337">MSLMPFEATDASELLGARIRTARKARQWTQAELGERAEISTNTIIKMEAGGLAIQLGFYLKALWALDLINSFSSLLEPLGQSAGEIALMEASMPKRIRKKKQG</sequence>
<evidence type="ECO:0000313" key="3">
    <source>
        <dbReference type="Proteomes" id="UP000261948"/>
    </source>
</evidence>
<dbReference type="InterPro" id="IPR001387">
    <property type="entry name" value="Cro/C1-type_HTH"/>
</dbReference>
<protein>
    <submittedName>
        <fullName evidence="2">Helix-turn-helix domain-containing protein</fullName>
    </submittedName>
</protein>
<comment type="caution">
    <text evidence="2">The sequence shown here is derived from an EMBL/GenBank/DDBJ whole genome shotgun (WGS) entry which is preliminary data.</text>
</comment>
<dbReference type="Gene3D" id="1.10.260.40">
    <property type="entry name" value="lambda repressor-like DNA-binding domains"/>
    <property type="match status" value="1"/>
</dbReference>
<reference evidence="2 3" key="1">
    <citation type="submission" date="2018-08" db="EMBL/GenBank/DDBJ databases">
        <title>Comamonas testosteroni strain SWCO2.</title>
        <authorList>
            <person name="Jiang N."/>
            <person name="Zhang X.Z."/>
        </authorList>
    </citation>
    <scope>NUCLEOTIDE SEQUENCE [LARGE SCALE GENOMIC DNA]</scope>
    <source>
        <strain evidence="2 3">SWCO2</strain>
    </source>
</reference>
<proteinExistence type="predicted"/>